<feature type="compositionally biased region" description="Basic residues" evidence="1">
    <location>
        <begin position="141"/>
        <end position="153"/>
    </location>
</feature>
<dbReference type="SUPFAM" id="SSF46565">
    <property type="entry name" value="Chaperone J-domain"/>
    <property type="match status" value="1"/>
</dbReference>
<reference evidence="3" key="2">
    <citation type="journal article" date="2024" name="Plant">
        <title>Genomic evolution and insights into agronomic trait innovations of Sesamum species.</title>
        <authorList>
            <person name="Miao H."/>
            <person name="Wang L."/>
            <person name="Qu L."/>
            <person name="Liu H."/>
            <person name="Sun Y."/>
            <person name="Le M."/>
            <person name="Wang Q."/>
            <person name="Wei S."/>
            <person name="Zheng Y."/>
            <person name="Lin W."/>
            <person name="Duan Y."/>
            <person name="Cao H."/>
            <person name="Xiong S."/>
            <person name="Wang X."/>
            <person name="Wei L."/>
            <person name="Li C."/>
            <person name="Ma Q."/>
            <person name="Ju M."/>
            <person name="Zhao R."/>
            <person name="Li G."/>
            <person name="Mu C."/>
            <person name="Tian Q."/>
            <person name="Mei H."/>
            <person name="Zhang T."/>
            <person name="Gao T."/>
            <person name="Zhang H."/>
        </authorList>
    </citation>
    <scope>NUCLEOTIDE SEQUENCE</scope>
    <source>
        <strain evidence="3">KEN1</strain>
    </source>
</reference>
<feature type="domain" description="J" evidence="2">
    <location>
        <begin position="10"/>
        <end position="93"/>
    </location>
</feature>
<organism evidence="3">
    <name type="scientific">Sesamum latifolium</name>
    <dbReference type="NCBI Taxonomy" id="2727402"/>
    <lineage>
        <taxon>Eukaryota</taxon>
        <taxon>Viridiplantae</taxon>
        <taxon>Streptophyta</taxon>
        <taxon>Embryophyta</taxon>
        <taxon>Tracheophyta</taxon>
        <taxon>Spermatophyta</taxon>
        <taxon>Magnoliopsida</taxon>
        <taxon>eudicotyledons</taxon>
        <taxon>Gunneridae</taxon>
        <taxon>Pentapetalae</taxon>
        <taxon>asterids</taxon>
        <taxon>lamiids</taxon>
        <taxon>Lamiales</taxon>
        <taxon>Pedaliaceae</taxon>
        <taxon>Sesamum</taxon>
    </lineage>
</organism>
<evidence type="ECO:0000259" key="2">
    <source>
        <dbReference type="PROSITE" id="PS50076"/>
    </source>
</evidence>
<protein>
    <submittedName>
        <fullName evidence="3">Chaperone protein DnaJ 1</fullName>
    </submittedName>
</protein>
<dbReference type="CDD" id="cd06257">
    <property type="entry name" value="DnaJ"/>
    <property type="match status" value="1"/>
</dbReference>
<dbReference type="AlphaFoldDB" id="A0AAW2XW50"/>
<dbReference type="Gene3D" id="1.10.287.110">
    <property type="entry name" value="DnaJ domain"/>
    <property type="match status" value="1"/>
</dbReference>
<dbReference type="PANTHER" id="PTHR44743">
    <property type="entry name" value="PUTATIVE, EXPRESSED-RELATED"/>
    <property type="match status" value="1"/>
</dbReference>
<dbReference type="Pfam" id="PF00226">
    <property type="entry name" value="DnaJ"/>
    <property type="match status" value="1"/>
</dbReference>
<gene>
    <name evidence="3" type="ORF">Slati_0414000</name>
</gene>
<evidence type="ECO:0000313" key="3">
    <source>
        <dbReference type="EMBL" id="KAL0457868.1"/>
    </source>
</evidence>
<dbReference type="PROSITE" id="PS50076">
    <property type="entry name" value="DNAJ_2"/>
    <property type="match status" value="1"/>
</dbReference>
<dbReference type="PRINTS" id="PR00625">
    <property type="entry name" value="JDOMAIN"/>
</dbReference>
<accession>A0AAW2XW50</accession>
<name>A0AAW2XW50_9LAMI</name>
<dbReference type="SMART" id="SM00271">
    <property type="entry name" value="DnaJ"/>
    <property type="match status" value="1"/>
</dbReference>
<feature type="region of interest" description="Disordered" evidence="1">
    <location>
        <begin position="128"/>
        <end position="153"/>
    </location>
</feature>
<comment type="caution">
    <text evidence="3">The sequence shown here is derived from an EMBL/GenBank/DDBJ whole genome shotgun (WGS) entry which is preliminary data.</text>
</comment>
<proteinExistence type="predicted"/>
<dbReference type="InterPro" id="IPR001623">
    <property type="entry name" value="DnaJ_domain"/>
</dbReference>
<sequence>MEVVGNEGSCYYSVLGICRQASDTEIRGAYRKLALKWHPDRRMRDRDPVARQKTSFSKFKKHIQGKRRIYDAGLLDLPGKDDHDNDNEFDKFMQEMISMIEREKSQEERSLEDLRRLLVEMIDGDERLKFPFQPTQSHQPAPKRRRMKTTTGL</sequence>
<reference evidence="3" key="1">
    <citation type="submission" date="2020-06" db="EMBL/GenBank/DDBJ databases">
        <authorList>
            <person name="Li T."/>
            <person name="Hu X."/>
            <person name="Zhang T."/>
            <person name="Song X."/>
            <person name="Zhang H."/>
            <person name="Dai N."/>
            <person name="Sheng W."/>
            <person name="Hou X."/>
            <person name="Wei L."/>
        </authorList>
    </citation>
    <scope>NUCLEOTIDE SEQUENCE</scope>
    <source>
        <strain evidence="3">KEN1</strain>
        <tissue evidence="3">Leaf</tissue>
    </source>
</reference>
<evidence type="ECO:0000256" key="1">
    <source>
        <dbReference type="SAM" id="MobiDB-lite"/>
    </source>
</evidence>
<dbReference type="PANTHER" id="PTHR44743:SF12">
    <property type="entry name" value="J DOMAIN-CONTAINING PROTEIN"/>
    <property type="match status" value="1"/>
</dbReference>
<dbReference type="EMBL" id="JACGWN010000002">
    <property type="protein sequence ID" value="KAL0457868.1"/>
    <property type="molecule type" value="Genomic_DNA"/>
</dbReference>
<dbReference type="InterPro" id="IPR036869">
    <property type="entry name" value="J_dom_sf"/>
</dbReference>